<dbReference type="SUPFAM" id="SSF53649">
    <property type="entry name" value="Alkaline phosphatase-like"/>
    <property type="match status" value="1"/>
</dbReference>
<evidence type="ECO:0000256" key="4">
    <source>
        <dbReference type="ARBA" id="ARBA00022837"/>
    </source>
</evidence>
<dbReference type="RefSeq" id="WP_345685739.1">
    <property type="nucleotide sequence ID" value="NZ_BAABRO010000012.1"/>
</dbReference>
<dbReference type="Pfam" id="PF14707">
    <property type="entry name" value="Sulfatase_C"/>
    <property type="match status" value="1"/>
</dbReference>
<comment type="caution">
    <text evidence="7">The sequence shown here is derived from an EMBL/GenBank/DDBJ whole genome shotgun (WGS) entry which is preliminary data.</text>
</comment>
<feature type="region of interest" description="Disordered" evidence="5">
    <location>
        <begin position="440"/>
        <end position="471"/>
    </location>
</feature>
<dbReference type="Gene3D" id="3.30.1120.10">
    <property type="match status" value="1"/>
</dbReference>
<keyword evidence="4" id="KW-0106">Calcium</keyword>
<evidence type="ECO:0000313" key="8">
    <source>
        <dbReference type="Proteomes" id="UP001416858"/>
    </source>
</evidence>
<feature type="domain" description="Sulfatase N-terminal" evidence="6">
    <location>
        <begin position="17"/>
        <end position="336"/>
    </location>
</feature>
<keyword evidence="3" id="KW-0378">Hydrolase</keyword>
<organism evidence="7 8">
    <name type="scientific">Novipirellula caenicola</name>
    <dbReference type="NCBI Taxonomy" id="1536901"/>
    <lineage>
        <taxon>Bacteria</taxon>
        <taxon>Pseudomonadati</taxon>
        <taxon>Planctomycetota</taxon>
        <taxon>Planctomycetia</taxon>
        <taxon>Pirellulales</taxon>
        <taxon>Pirellulaceae</taxon>
        <taxon>Novipirellula</taxon>
    </lineage>
</organism>
<dbReference type="PANTHER" id="PTHR42693:SF53">
    <property type="entry name" value="ENDO-4-O-SULFATASE"/>
    <property type="match status" value="1"/>
</dbReference>
<accession>A0ABP9VV17</accession>
<protein>
    <submittedName>
        <fullName evidence="7">N-acetylgalactosamine-6-O-sulfatase</fullName>
    </submittedName>
</protein>
<reference evidence="7 8" key="1">
    <citation type="submission" date="2024-02" db="EMBL/GenBank/DDBJ databases">
        <title>Rhodopirellula caenicola NBRC 110016.</title>
        <authorList>
            <person name="Ichikawa N."/>
            <person name="Katano-Makiyama Y."/>
            <person name="Hidaka K."/>
        </authorList>
    </citation>
    <scope>NUCLEOTIDE SEQUENCE [LARGE SCALE GENOMIC DNA]</scope>
    <source>
        <strain evidence="7 8">NBRC 110016</strain>
    </source>
</reference>
<dbReference type="InterPro" id="IPR024607">
    <property type="entry name" value="Sulfatase_CS"/>
</dbReference>
<evidence type="ECO:0000259" key="6">
    <source>
        <dbReference type="Pfam" id="PF00884"/>
    </source>
</evidence>
<dbReference type="Gene3D" id="3.40.720.10">
    <property type="entry name" value="Alkaline Phosphatase, subunit A"/>
    <property type="match status" value="1"/>
</dbReference>
<dbReference type="InterPro" id="IPR050738">
    <property type="entry name" value="Sulfatase"/>
</dbReference>
<evidence type="ECO:0000256" key="2">
    <source>
        <dbReference type="ARBA" id="ARBA00022723"/>
    </source>
</evidence>
<dbReference type="PROSITE" id="PS00523">
    <property type="entry name" value="SULFATASE_1"/>
    <property type="match status" value="1"/>
</dbReference>
<sequence length="471" mass="52298">MTFLINCPEEVRASEKPNFIVVFCDNLGYGDIEPFGSKLHRTPNLNRMAAEGRKFTHFSVTAGVCTPSRASLMTGCYAQRVGMHTNPRDGLVLRPVSPYGLNPDEVTIAESLKSSGYATAIVGKWHLGDQPQFLPTRQGFDFFFGVPYSDDMTARVWKDGSQWPPLPLMENETVIEAPCDRNGLTKRYTQRAMQWIAEHRDEPFFLYFPQAMPGSTSTPFSSEQFRGESANGPWGDAIEELDWSIGVMLDQLQELGIAENTMVVWTSDNGAPIQRNVNDLSRGSNLPLHGRGYTTAEGAFRVPTIVWQPGRVPAGTVCEELATTMDLLPTFTKLAGGVLPQDRKIDGHDISPLLFSEQAAKSPYQAFYYYHTDQLQAIRSGPWKLFLPVTGRPHPHFKPNQPSEPLLFNVVEDIASEHNVASEHPKIVDRLMALAEQAREDLGDSGRPGSGQRPVGQIEESAIAQPQRLLP</sequence>
<gene>
    <name evidence="7" type="ORF">Rcae01_04463</name>
</gene>
<dbReference type="Proteomes" id="UP001416858">
    <property type="component" value="Unassembled WGS sequence"/>
</dbReference>
<proteinExistence type="inferred from homology"/>
<dbReference type="PROSITE" id="PS00149">
    <property type="entry name" value="SULFATASE_2"/>
    <property type="match status" value="1"/>
</dbReference>
<keyword evidence="8" id="KW-1185">Reference proteome</keyword>
<evidence type="ECO:0000256" key="1">
    <source>
        <dbReference type="ARBA" id="ARBA00008779"/>
    </source>
</evidence>
<dbReference type="InterPro" id="IPR000917">
    <property type="entry name" value="Sulfatase_N"/>
</dbReference>
<dbReference type="CDD" id="cd16026">
    <property type="entry name" value="GALNS_like"/>
    <property type="match status" value="1"/>
</dbReference>
<name>A0ABP9VV17_9BACT</name>
<keyword evidence="2" id="KW-0479">Metal-binding</keyword>
<dbReference type="InterPro" id="IPR017850">
    <property type="entry name" value="Alkaline_phosphatase_core_sf"/>
</dbReference>
<comment type="similarity">
    <text evidence="1">Belongs to the sulfatase family.</text>
</comment>
<evidence type="ECO:0000256" key="5">
    <source>
        <dbReference type="SAM" id="MobiDB-lite"/>
    </source>
</evidence>
<evidence type="ECO:0000256" key="3">
    <source>
        <dbReference type="ARBA" id="ARBA00022801"/>
    </source>
</evidence>
<evidence type="ECO:0000313" key="7">
    <source>
        <dbReference type="EMBL" id="GAA5508994.1"/>
    </source>
</evidence>
<dbReference type="Pfam" id="PF00884">
    <property type="entry name" value="Sulfatase"/>
    <property type="match status" value="1"/>
</dbReference>
<dbReference type="PANTHER" id="PTHR42693">
    <property type="entry name" value="ARYLSULFATASE FAMILY MEMBER"/>
    <property type="match status" value="1"/>
</dbReference>
<dbReference type="EMBL" id="BAABRO010000012">
    <property type="protein sequence ID" value="GAA5508994.1"/>
    <property type="molecule type" value="Genomic_DNA"/>
</dbReference>